<dbReference type="AlphaFoldDB" id="A0A397THE7"/>
<gene>
    <name evidence="1" type="ORF">C1645_732440</name>
</gene>
<comment type="caution">
    <text evidence="1">The sequence shown here is derived from an EMBL/GenBank/DDBJ whole genome shotgun (WGS) entry which is preliminary data.</text>
</comment>
<evidence type="ECO:0000313" key="1">
    <source>
        <dbReference type="EMBL" id="RIA97478.1"/>
    </source>
</evidence>
<organism evidence="1 2">
    <name type="scientific">Glomus cerebriforme</name>
    <dbReference type="NCBI Taxonomy" id="658196"/>
    <lineage>
        <taxon>Eukaryota</taxon>
        <taxon>Fungi</taxon>
        <taxon>Fungi incertae sedis</taxon>
        <taxon>Mucoromycota</taxon>
        <taxon>Glomeromycotina</taxon>
        <taxon>Glomeromycetes</taxon>
        <taxon>Glomerales</taxon>
        <taxon>Glomeraceae</taxon>
        <taxon>Glomus</taxon>
    </lineage>
</organism>
<protein>
    <submittedName>
        <fullName evidence="1">Uncharacterized protein</fullName>
    </submittedName>
</protein>
<reference evidence="1 2" key="1">
    <citation type="submission" date="2018-06" db="EMBL/GenBank/DDBJ databases">
        <title>Comparative genomics reveals the genomic features of Rhizophagus irregularis, R. cerebriforme, R. diaphanum and Gigaspora rosea, and their symbiotic lifestyle signature.</title>
        <authorList>
            <person name="Morin E."/>
            <person name="San Clemente H."/>
            <person name="Chen E.C.H."/>
            <person name="De La Providencia I."/>
            <person name="Hainaut M."/>
            <person name="Kuo A."/>
            <person name="Kohler A."/>
            <person name="Murat C."/>
            <person name="Tang N."/>
            <person name="Roy S."/>
            <person name="Loubradou J."/>
            <person name="Henrissat B."/>
            <person name="Grigoriev I.V."/>
            <person name="Corradi N."/>
            <person name="Roux C."/>
            <person name="Martin F.M."/>
        </authorList>
    </citation>
    <scope>NUCLEOTIDE SEQUENCE [LARGE SCALE GENOMIC DNA]</scope>
    <source>
        <strain evidence="1 2">DAOM 227022</strain>
    </source>
</reference>
<dbReference type="Proteomes" id="UP000265703">
    <property type="component" value="Unassembled WGS sequence"/>
</dbReference>
<dbReference type="OrthoDB" id="2360082at2759"/>
<proteinExistence type="predicted"/>
<sequence>MGKKIVQRQPYSYRHPKRGAESISLSDRFTLIKMQRRFSAIKNRPCQLVYRKSNRAAIQKTIPAVTNDAQISEGRSVFSRIGAVAKTSSFNQSRITIQNQEQINNRKKKKTKRTRFNHIKSKFLDYKLPIIHEEHGDFSNVKRKIENPYKMQGVKDIIPSNLQFDPVARKVAKLSPKKRKIVMDANDLDKELEEYMAAAPYVSSPKVKDELTDVIDFDDVDFMDMED</sequence>
<evidence type="ECO:0000313" key="2">
    <source>
        <dbReference type="Proteomes" id="UP000265703"/>
    </source>
</evidence>
<keyword evidence="2" id="KW-1185">Reference proteome</keyword>
<dbReference type="EMBL" id="QKYT01000029">
    <property type="protein sequence ID" value="RIA97478.1"/>
    <property type="molecule type" value="Genomic_DNA"/>
</dbReference>
<name>A0A397THE7_9GLOM</name>
<accession>A0A397THE7</accession>